<dbReference type="NCBIfam" id="NF010327">
    <property type="entry name" value="PRK13763.1-2"/>
    <property type="match status" value="1"/>
</dbReference>
<dbReference type="InterPro" id="IPR004088">
    <property type="entry name" value="KH_dom_type_1"/>
</dbReference>
<dbReference type="Pfam" id="PF00013">
    <property type="entry name" value="KH_1"/>
    <property type="match status" value="1"/>
</dbReference>
<organism evidence="6 7">
    <name type="scientific">Methanofervidicoccus abyssi</name>
    <dbReference type="NCBI Taxonomy" id="2082189"/>
    <lineage>
        <taxon>Archaea</taxon>
        <taxon>Methanobacteriati</taxon>
        <taxon>Methanobacteriota</taxon>
        <taxon>Methanomada group</taxon>
        <taxon>Methanococci</taxon>
        <taxon>Methanococcales</taxon>
        <taxon>Methanofervidicoccus</taxon>
    </lineage>
</organism>
<evidence type="ECO:0000313" key="7">
    <source>
        <dbReference type="Proteomes" id="UP000290527"/>
    </source>
</evidence>
<dbReference type="OrthoDB" id="7870at2157"/>
<dbReference type="Proteomes" id="UP000290527">
    <property type="component" value="Unassembled WGS sequence"/>
</dbReference>
<dbReference type="PROSITE" id="PS50084">
    <property type="entry name" value="KH_TYPE_1"/>
    <property type="match status" value="1"/>
</dbReference>
<name>A0A401HRV5_9EURY</name>
<feature type="domain" description="K Homology" evidence="5">
    <location>
        <begin position="3"/>
        <end position="72"/>
    </location>
</feature>
<evidence type="ECO:0000256" key="2">
    <source>
        <dbReference type="ARBA" id="ARBA00022695"/>
    </source>
</evidence>
<dbReference type="GO" id="GO:0003723">
    <property type="term" value="F:RNA binding"/>
    <property type="evidence" value="ECO:0007669"/>
    <property type="project" value="UniProtKB-UniRule"/>
</dbReference>
<evidence type="ECO:0000259" key="5">
    <source>
        <dbReference type="SMART" id="SM00322"/>
    </source>
</evidence>
<gene>
    <name evidence="6" type="ORF">MHHB_P1244</name>
</gene>
<dbReference type="InterPro" id="IPR055211">
    <property type="entry name" value="KH_PNO1_2nd"/>
</dbReference>
<dbReference type="NCBIfam" id="TIGR03665">
    <property type="entry name" value="arCOG04150"/>
    <property type="match status" value="1"/>
</dbReference>
<dbReference type="CDD" id="cd22389">
    <property type="entry name" value="KH-I_Dim2p_like_rpt1"/>
    <property type="match status" value="1"/>
</dbReference>
<dbReference type="SUPFAM" id="SSF54791">
    <property type="entry name" value="Eukaryotic type KH-domain (KH-domain type I)"/>
    <property type="match status" value="2"/>
</dbReference>
<dbReference type="InterPro" id="IPR036612">
    <property type="entry name" value="KH_dom_type_1_sf"/>
</dbReference>
<dbReference type="InterPro" id="IPR004087">
    <property type="entry name" value="KH_dom"/>
</dbReference>
<dbReference type="PANTHER" id="PTHR12826:SF13">
    <property type="entry name" value="RNA-BINDING PROTEIN PNO1"/>
    <property type="match status" value="1"/>
</dbReference>
<dbReference type="CDD" id="cd22390">
    <property type="entry name" value="KH-I_Dim2p_like_rpt2"/>
    <property type="match status" value="1"/>
</dbReference>
<dbReference type="FunFam" id="3.30.1370.10:FF:000001">
    <property type="entry name" value="Polyribonucleotide nucleotidyltransferase"/>
    <property type="match status" value="1"/>
</dbReference>
<dbReference type="EMBL" id="BFAX01000005">
    <property type="protein sequence ID" value="GBF37014.1"/>
    <property type="molecule type" value="Genomic_DNA"/>
</dbReference>
<comment type="caution">
    <text evidence="6">The sequence shown here is derived from an EMBL/GenBank/DDBJ whole genome shotgun (WGS) entry which is preliminary data.</text>
</comment>
<dbReference type="Pfam" id="PF22891">
    <property type="entry name" value="KH_PNO1_2nd"/>
    <property type="match status" value="1"/>
</dbReference>
<evidence type="ECO:0000313" key="6">
    <source>
        <dbReference type="EMBL" id="GBF37014.1"/>
    </source>
</evidence>
<accession>A0A401HRV5</accession>
<keyword evidence="2" id="KW-0548">Nucleotidyltransferase</keyword>
<evidence type="ECO:0000256" key="1">
    <source>
        <dbReference type="ARBA" id="ARBA00022679"/>
    </source>
</evidence>
<dbReference type="GO" id="GO:0016779">
    <property type="term" value="F:nucleotidyltransferase activity"/>
    <property type="evidence" value="ECO:0007669"/>
    <property type="project" value="UniProtKB-KW"/>
</dbReference>
<evidence type="ECO:0000256" key="4">
    <source>
        <dbReference type="PROSITE-ProRule" id="PRU00117"/>
    </source>
</evidence>
<dbReference type="SMART" id="SM00322">
    <property type="entry name" value="KH"/>
    <property type="match status" value="2"/>
</dbReference>
<evidence type="ECO:0000256" key="3">
    <source>
        <dbReference type="ARBA" id="ARBA00022884"/>
    </source>
</evidence>
<keyword evidence="7" id="KW-1185">Reference proteome</keyword>
<dbReference type="InterPro" id="IPR019964">
    <property type="entry name" value="KH_domain_protein_archaea"/>
</dbReference>
<reference evidence="6 7" key="1">
    <citation type="journal article" date="2019" name="Int. J. Syst. Evol. Microbiol.">
        <title>Methanofervidicoccus abyssi gen. nov., sp. nov., a hydrogenotrophic methanogen, isolated from a hydrothermal vent chimney in the Mid-Cayman Spreading Center, the Caribbean Sea.</title>
        <authorList>
            <person name="Sakai S."/>
            <person name="Takaki Y."/>
            <person name="Miyazaki M."/>
            <person name="Ogawara M."/>
            <person name="Yanagawa K."/>
            <person name="Miyazaki J."/>
            <person name="Takai K."/>
        </authorList>
    </citation>
    <scope>NUCLEOTIDE SEQUENCE [LARGE SCALE GENOMIC DNA]</scope>
    <source>
        <strain evidence="6 7">HHB</strain>
    </source>
</reference>
<protein>
    <submittedName>
        <fullName evidence="6">Ribosomal RNA assembly protein</fullName>
    </submittedName>
</protein>
<dbReference type="Gene3D" id="3.30.1370.10">
    <property type="entry name" value="K Homology domain, type 1"/>
    <property type="match status" value="2"/>
</dbReference>
<dbReference type="FunFam" id="3.30.1370.10:FF:000076">
    <property type="entry name" value="KH domain protein"/>
    <property type="match status" value="1"/>
</dbReference>
<keyword evidence="3 4" id="KW-0694">RNA-binding</keyword>
<dbReference type="AlphaFoldDB" id="A0A401HRV5"/>
<dbReference type="PANTHER" id="PTHR12826">
    <property type="entry name" value="RIBONUCLEASE Y"/>
    <property type="match status" value="1"/>
</dbReference>
<feature type="domain" description="K Homology" evidence="5">
    <location>
        <begin position="86"/>
        <end position="158"/>
    </location>
</feature>
<sequence>MIGKNIEVVKIPKERIGVLIGKKGEVKKKIEKELGVQIKINQDGEVTISSTEDTKDPLALWKGRDIVKAIGRGFNPEKALKLLSDDYVLEIIDISDYANTSNALRRLKGRVIGSGGKSRRYIEDLTDTYVSVYGKTVAILGEYEPVQVAKEAVNMILRGSSHAKMYKFLESHRRELKRRNMELWKKN</sequence>
<keyword evidence="1" id="KW-0808">Transferase</keyword>
<dbReference type="NCBIfam" id="NF010328">
    <property type="entry name" value="PRK13763.1-3"/>
    <property type="match status" value="1"/>
</dbReference>
<proteinExistence type="predicted"/>